<dbReference type="InterPro" id="IPR012347">
    <property type="entry name" value="Ferritin-like"/>
</dbReference>
<dbReference type="PROSITE" id="PS51257">
    <property type="entry name" value="PROKAR_LIPOPROTEIN"/>
    <property type="match status" value="1"/>
</dbReference>
<dbReference type="InterPro" id="IPR005183">
    <property type="entry name" value="DUF305_CopM-like"/>
</dbReference>
<reference evidence="3 4" key="1">
    <citation type="submission" date="2023-06" db="EMBL/GenBank/DDBJ databases">
        <authorList>
            <person name="Oyuntsetseg B."/>
            <person name="Kim S.B."/>
        </authorList>
    </citation>
    <scope>NUCLEOTIDE SEQUENCE [LARGE SCALE GENOMIC DNA]</scope>
    <source>
        <strain evidence="3 4">2-2</strain>
    </source>
</reference>
<dbReference type="Pfam" id="PF03713">
    <property type="entry name" value="DUF305"/>
    <property type="match status" value="1"/>
</dbReference>
<evidence type="ECO:0000256" key="1">
    <source>
        <dbReference type="SAM" id="SignalP"/>
    </source>
</evidence>
<protein>
    <submittedName>
        <fullName evidence="3">DUF305 domain-containing protein</fullName>
    </submittedName>
</protein>
<proteinExistence type="predicted"/>
<dbReference type="EMBL" id="CP127173">
    <property type="protein sequence ID" value="WIV59762.1"/>
    <property type="molecule type" value="Genomic_DNA"/>
</dbReference>
<evidence type="ECO:0000313" key="4">
    <source>
        <dbReference type="Proteomes" id="UP001227101"/>
    </source>
</evidence>
<feature type="domain" description="DUF305" evidence="2">
    <location>
        <begin position="32"/>
        <end position="177"/>
    </location>
</feature>
<sequence length="181" mass="19219">MAASVKVLLAVVALLLTGCSATAAPPTHNAADVMFLQMLIPQNQQGIDIVRLAAGRPLPAPLKELAAAIEVTQRTEIEDMKNWLRAWNEPETMSTDPHAHAGHGGMRTTAPDVVGALRTVPDGSFTRQFLDVLTGQQQGAVELAQTENGPGGGINAQARDLARRVIDSRSAEVKELLNTKA</sequence>
<dbReference type="Proteomes" id="UP001227101">
    <property type="component" value="Chromosome"/>
</dbReference>
<dbReference type="Gene3D" id="1.20.1260.10">
    <property type="match status" value="1"/>
</dbReference>
<feature type="signal peptide" evidence="1">
    <location>
        <begin position="1"/>
        <end position="23"/>
    </location>
</feature>
<feature type="chain" id="PRO_5046016177" evidence="1">
    <location>
        <begin position="24"/>
        <end position="181"/>
    </location>
</feature>
<keyword evidence="4" id="KW-1185">Reference proteome</keyword>
<evidence type="ECO:0000313" key="3">
    <source>
        <dbReference type="EMBL" id="WIV59762.1"/>
    </source>
</evidence>
<accession>A0ABY8XVW7</accession>
<name>A0ABY8XVW7_9PSEU</name>
<dbReference type="RefSeq" id="WP_285457311.1">
    <property type="nucleotide sequence ID" value="NZ_CP127173.1"/>
</dbReference>
<gene>
    <name evidence="3" type="ORF">QP939_14695</name>
</gene>
<evidence type="ECO:0000259" key="2">
    <source>
        <dbReference type="Pfam" id="PF03713"/>
    </source>
</evidence>
<dbReference type="PANTHER" id="PTHR36933:SF1">
    <property type="entry name" value="SLL0788 PROTEIN"/>
    <property type="match status" value="1"/>
</dbReference>
<organism evidence="3 4">
    <name type="scientific">Amycolatopsis nalaikhensis</name>
    <dbReference type="NCBI Taxonomy" id="715472"/>
    <lineage>
        <taxon>Bacteria</taxon>
        <taxon>Bacillati</taxon>
        <taxon>Actinomycetota</taxon>
        <taxon>Actinomycetes</taxon>
        <taxon>Pseudonocardiales</taxon>
        <taxon>Pseudonocardiaceae</taxon>
        <taxon>Amycolatopsis</taxon>
    </lineage>
</organism>
<keyword evidence="1" id="KW-0732">Signal</keyword>
<dbReference type="PANTHER" id="PTHR36933">
    <property type="entry name" value="SLL0788 PROTEIN"/>
    <property type="match status" value="1"/>
</dbReference>